<comment type="subcellular location">
    <subcellularLocation>
        <location evidence="1">Membrane</location>
        <topology evidence="1">Multi-pass membrane protein</topology>
    </subcellularLocation>
</comment>
<feature type="transmembrane region" description="Helical" evidence="8">
    <location>
        <begin position="101"/>
        <end position="119"/>
    </location>
</feature>
<evidence type="ECO:0000313" key="9">
    <source>
        <dbReference type="EMBL" id="MEX0386793.1"/>
    </source>
</evidence>
<feature type="transmembrane region" description="Helical" evidence="8">
    <location>
        <begin position="184"/>
        <end position="205"/>
    </location>
</feature>
<feature type="transmembrane region" description="Helical" evidence="8">
    <location>
        <begin position="148"/>
        <end position="172"/>
    </location>
</feature>
<evidence type="ECO:0000313" key="10">
    <source>
        <dbReference type="Proteomes" id="UP001556653"/>
    </source>
</evidence>
<feature type="transmembrane region" description="Helical" evidence="8">
    <location>
        <begin position="331"/>
        <end position="353"/>
    </location>
</feature>
<keyword evidence="4 8" id="KW-1133">Transmembrane helix</keyword>
<keyword evidence="3 8" id="KW-0812">Transmembrane</keyword>
<keyword evidence="6 8" id="KW-0472">Membrane</keyword>
<dbReference type="InterPro" id="IPR014743">
    <property type="entry name" value="Cl-channel_core"/>
</dbReference>
<dbReference type="Proteomes" id="UP001556653">
    <property type="component" value="Unassembled WGS sequence"/>
</dbReference>
<feature type="transmembrane region" description="Helical" evidence="8">
    <location>
        <begin position="7"/>
        <end position="30"/>
    </location>
</feature>
<dbReference type="InterPro" id="IPR001807">
    <property type="entry name" value="ClC"/>
</dbReference>
<dbReference type="PANTHER" id="PTHR45711">
    <property type="entry name" value="CHLORIDE CHANNEL PROTEIN"/>
    <property type="match status" value="1"/>
</dbReference>
<name>A0ABV3S9J5_9GAMM</name>
<evidence type="ECO:0000256" key="8">
    <source>
        <dbReference type="SAM" id="Phobius"/>
    </source>
</evidence>
<keyword evidence="2" id="KW-0813">Transport</keyword>
<feature type="transmembrane region" description="Helical" evidence="8">
    <location>
        <begin position="225"/>
        <end position="243"/>
    </location>
</feature>
<dbReference type="CDD" id="cd01031">
    <property type="entry name" value="EriC"/>
    <property type="match status" value="1"/>
</dbReference>
<evidence type="ECO:0000256" key="6">
    <source>
        <dbReference type="ARBA" id="ARBA00023136"/>
    </source>
</evidence>
<evidence type="ECO:0000256" key="3">
    <source>
        <dbReference type="ARBA" id="ARBA00022692"/>
    </source>
</evidence>
<keyword evidence="5" id="KW-0406">Ion transport</keyword>
<organism evidence="9 10">
    <name type="scientific">Spiribacter onubensis</name>
    <dbReference type="NCBI Taxonomy" id="3122420"/>
    <lineage>
        <taxon>Bacteria</taxon>
        <taxon>Pseudomonadati</taxon>
        <taxon>Pseudomonadota</taxon>
        <taxon>Gammaproteobacteria</taxon>
        <taxon>Chromatiales</taxon>
        <taxon>Ectothiorhodospiraceae</taxon>
        <taxon>Spiribacter</taxon>
    </lineage>
</organism>
<evidence type="ECO:0000256" key="5">
    <source>
        <dbReference type="ARBA" id="ARBA00023065"/>
    </source>
</evidence>
<keyword evidence="7" id="KW-0868">Chloride</keyword>
<dbReference type="PANTHER" id="PTHR45711:SF6">
    <property type="entry name" value="CHLORIDE CHANNEL PROTEIN"/>
    <property type="match status" value="1"/>
</dbReference>
<reference evidence="9 10" key="1">
    <citation type="submission" date="2024-02" db="EMBL/GenBank/DDBJ databases">
        <title>New especies of Spiribacter isolated from saline water.</title>
        <authorList>
            <person name="Leon M.J."/>
            <person name="De La Haba R."/>
            <person name="Sanchez-Porro C."/>
            <person name="Ventosa A."/>
        </authorList>
    </citation>
    <scope>NUCLEOTIDE SEQUENCE [LARGE SCALE GENOMIC DNA]</scope>
    <source>
        <strain evidence="10">ag22IC4-227</strain>
    </source>
</reference>
<gene>
    <name evidence="9" type="primary">clcA</name>
    <name evidence="9" type="ORF">V6X64_07310</name>
</gene>
<dbReference type="SUPFAM" id="SSF81340">
    <property type="entry name" value="Clc chloride channel"/>
    <property type="match status" value="1"/>
</dbReference>
<dbReference type="EMBL" id="JBAKFJ010000001">
    <property type="protein sequence ID" value="MEX0386793.1"/>
    <property type="molecule type" value="Genomic_DNA"/>
</dbReference>
<evidence type="ECO:0000256" key="2">
    <source>
        <dbReference type="ARBA" id="ARBA00022448"/>
    </source>
</evidence>
<feature type="transmembrane region" description="Helical" evidence="8">
    <location>
        <begin position="359"/>
        <end position="383"/>
    </location>
</feature>
<proteinExistence type="predicted"/>
<feature type="transmembrane region" description="Helical" evidence="8">
    <location>
        <begin position="50"/>
        <end position="71"/>
    </location>
</feature>
<evidence type="ECO:0000256" key="7">
    <source>
        <dbReference type="ARBA" id="ARBA00023214"/>
    </source>
</evidence>
<keyword evidence="10" id="KW-1185">Reference proteome</keyword>
<feature type="transmembrane region" description="Helical" evidence="8">
    <location>
        <begin position="300"/>
        <end position="319"/>
    </location>
</feature>
<protein>
    <submittedName>
        <fullName evidence="9">H(+)/Cl(-) exchange transporter ClcA</fullName>
    </submittedName>
</protein>
<dbReference type="Gene3D" id="1.10.3080.10">
    <property type="entry name" value="Clc chloride channel"/>
    <property type="match status" value="1"/>
</dbReference>
<dbReference type="RefSeq" id="WP_367967255.1">
    <property type="nucleotide sequence ID" value="NZ_JBAKFI010000002.1"/>
</dbReference>
<accession>A0ABV3S9J5</accession>
<dbReference type="NCBIfam" id="NF003640">
    <property type="entry name" value="PRK05277.1"/>
    <property type="match status" value="1"/>
</dbReference>
<evidence type="ECO:0000256" key="1">
    <source>
        <dbReference type="ARBA" id="ARBA00004141"/>
    </source>
</evidence>
<feature type="transmembrane region" description="Helical" evidence="8">
    <location>
        <begin position="390"/>
        <end position="410"/>
    </location>
</feature>
<feature type="transmembrane region" description="Helical" evidence="8">
    <location>
        <begin position="263"/>
        <end position="280"/>
    </location>
</feature>
<dbReference type="Pfam" id="PF00654">
    <property type="entry name" value="Voltage_CLC"/>
    <property type="match status" value="1"/>
</dbReference>
<evidence type="ECO:0000256" key="4">
    <source>
        <dbReference type="ARBA" id="ARBA00022989"/>
    </source>
</evidence>
<sequence>MNPRSWRFYVAAALVGALAGLIGAAFHALLDLAVSERPALEQWLDSLPVPSWFSLMLLCALTLMGSLWLVLRFAPETAGSGIQEVEAILGTHRRLRWHRVLPVKFTGGLLAVGSGLALGREGPTIHAGAAFGQMVSDWLGRDRAEARALIAAGAGAGLAAAFNAPLAAIIFVTEELREEFDYRFTTLQAVTLASCLAVIVSGALMGQGPQLPIPVADDGPVPVGALPLFLILGVVVGLIGVLFNRLLLAGVRSVRALPTRRHYLLVGAVGLMLGLLLSYLPSAVGEGDRLVATLLRDQTALLILLGLLALRLITTVTSYSLGLPGGIFAPMLALGTLIGAAFAGLIGIVAPALDLAPTFFAVAAMGALFAATVRAPLTGIVLVIELTGDVALALPIIVACLTATFTAQAMGGRPIYSELRALNSNAG</sequence>
<comment type="caution">
    <text evidence="9">The sequence shown here is derived from an EMBL/GenBank/DDBJ whole genome shotgun (WGS) entry which is preliminary data.</text>
</comment>
<dbReference type="PRINTS" id="PR00762">
    <property type="entry name" value="CLCHANNEL"/>
</dbReference>